<accession>A0ABS2D2F6</accession>
<feature type="domain" description="DUF2147" evidence="2">
    <location>
        <begin position="29"/>
        <end position="133"/>
    </location>
</feature>
<reference evidence="3 4" key="1">
    <citation type="submission" date="2020-12" db="EMBL/GenBank/DDBJ databases">
        <title>Sphingomonas sp.</title>
        <authorList>
            <person name="Kim M.K."/>
        </authorList>
    </citation>
    <scope>NUCLEOTIDE SEQUENCE [LARGE SCALE GENOMIC DNA]</scope>
    <source>
        <strain evidence="3 4">BT552</strain>
    </source>
</reference>
<sequence length="140" mass="15100">MWWKTAVASAALAIAGPAVAQRPADALAGLWMNPHGSVVVRAGDCGSKLCGWIGWANGQAKQDAREEGVDPLIGVALLQDYEPNKDGTWSGTIYVPDMGRRFSSTIALVDRNQLKVKGCLIGGFICRSQLWHRVEHMPDA</sequence>
<evidence type="ECO:0000313" key="3">
    <source>
        <dbReference type="EMBL" id="MBM6575105.1"/>
    </source>
</evidence>
<keyword evidence="4" id="KW-1185">Reference proteome</keyword>
<protein>
    <submittedName>
        <fullName evidence="3">DUF2147 domain-containing protein</fullName>
    </submittedName>
</protein>
<organism evidence="3 4">
    <name type="scientific">Sphingomonas longa</name>
    <dbReference type="NCBI Taxonomy" id="2778730"/>
    <lineage>
        <taxon>Bacteria</taxon>
        <taxon>Pseudomonadati</taxon>
        <taxon>Pseudomonadota</taxon>
        <taxon>Alphaproteobacteria</taxon>
        <taxon>Sphingomonadales</taxon>
        <taxon>Sphingomonadaceae</taxon>
        <taxon>Sphingomonas</taxon>
    </lineage>
</organism>
<keyword evidence="1" id="KW-0732">Signal</keyword>
<dbReference type="PANTHER" id="PTHR36919:SF2">
    <property type="entry name" value="BLL6627 PROTEIN"/>
    <property type="match status" value="1"/>
</dbReference>
<dbReference type="PANTHER" id="PTHR36919">
    <property type="entry name" value="BLR1215 PROTEIN"/>
    <property type="match status" value="1"/>
</dbReference>
<feature type="chain" id="PRO_5046699040" evidence="1">
    <location>
        <begin position="21"/>
        <end position="140"/>
    </location>
</feature>
<dbReference type="Pfam" id="PF09917">
    <property type="entry name" value="DUF2147"/>
    <property type="match status" value="1"/>
</dbReference>
<dbReference type="Gene3D" id="2.40.128.520">
    <property type="match status" value="1"/>
</dbReference>
<proteinExistence type="predicted"/>
<dbReference type="Proteomes" id="UP000763641">
    <property type="component" value="Unassembled WGS sequence"/>
</dbReference>
<gene>
    <name evidence="3" type="ORF">ILT43_01875</name>
</gene>
<name>A0ABS2D2F6_9SPHN</name>
<evidence type="ECO:0000256" key="1">
    <source>
        <dbReference type="SAM" id="SignalP"/>
    </source>
</evidence>
<dbReference type="InterPro" id="IPR019223">
    <property type="entry name" value="DUF2147"/>
</dbReference>
<dbReference type="RefSeq" id="WP_204193686.1">
    <property type="nucleotide sequence ID" value="NZ_JAFEMC010000001.1"/>
</dbReference>
<evidence type="ECO:0000313" key="4">
    <source>
        <dbReference type="Proteomes" id="UP000763641"/>
    </source>
</evidence>
<feature type="signal peptide" evidence="1">
    <location>
        <begin position="1"/>
        <end position="20"/>
    </location>
</feature>
<comment type="caution">
    <text evidence="3">The sequence shown here is derived from an EMBL/GenBank/DDBJ whole genome shotgun (WGS) entry which is preliminary data.</text>
</comment>
<dbReference type="EMBL" id="JAFEMC010000001">
    <property type="protein sequence ID" value="MBM6575105.1"/>
    <property type="molecule type" value="Genomic_DNA"/>
</dbReference>
<evidence type="ECO:0000259" key="2">
    <source>
        <dbReference type="Pfam" id="PF09917"/>
    </source>
</evidence>